<dbReference type="EMBL" id="JAAGNZ010000001">
    <property type="protein sequence ID" value="NEU67164.1"/>
    <property type="molecule type" value="Genomic_DNA"/>
</dbReference>
<evidence type="ECO:0000313" key="2">
    <source>
        <dbReference type="Proteomes" id="UP000477386"/>
    </source>
</evidence>
<organism evidence="1 2">
    <name type="scientific">Spirosoma agri</name>
    <dbReference type="NCBI Taxonomy" id="1987381"/>
    <lineage>
        <taxon>Bacteria</taxon>
        <taxon>Pseudomonadati</taxon>
        <taxon>Bacteroidota</taxon>
        <taxon>Cytophagia</taxon>
        <taxon>Cytophagales</taxon>
        <taxon>Cytophagaceae</taxon>
        <taxon>Spirosoma</taxon>
    </lineage>
</organism>
<dbReference type="AlphaFoldDB" id="A0A6M0IG66"/>
<evidence type="ECO:0000313" key="1">
    <source>
        <dbReference type="EMBL" id="NEU67164.1"/>
    </source>
</evidence>
<sequence>MRLTWTFFSKQEPTVTLTVVYLPKLDKFRSAGYLETVTNTAYVGWDSFRIFNTGGQADKKALFGSLIRVDQFSPLSI</sequence>
<protein>
    <submittedName>
        <fullName evidence="1">Uncharacterized protein</fullName>
    </submittedName>
</protein>
<keyword evidence="2" id="KW-1185">Reference proteome</keyword>
<proteinExistence type="predicted"/>
<dbReference type="Proteomes" id="UP000477386">
    <property type="component" value="Unassembled WGS sequence"/>
</dbReference>
<comment type="caution">
    <text evidence="1">The sequence shown here is derived from an EMBL/GenBank/DDBJ whole genome shotgun (WGS) entry which is preliminary data.</text>
</comment>
<reference evidence="1 2" key="1">
    <citation type="submission" date="2020-02" db="EMBL/GenBank/DDBJ databases">
        <title>Draft genome sequence of two Spirosoma agri KCTC 52727 and Spirosoma terrae KCTC 52035.</title>
        <authorList>
            <person name="Rojas J."/>
            <person name="Ambika Manirajan B."/>
            <person name="Ratering S."/>
            <person name="Suarez C."/>
            <person name="Schnell S."/>
        </authorList>
    </citation>
    <scope>NUCLEOTIDE SEQUENCE [LARGE SCALE GENOMIC DNA]</scope>
    <source>
        <strain evidence="1 2">KCTC 52727</strain>
    </source>
</reference>
<accession>A0A6M0IG66</accession>
<name>A0A6M0IG66_9BACT</name>
<gene>
    <name evidence="1" type="ORF">GK091_09760</name>
</gene>